<sequence>MQKAEKKRPVIDANGYELSKKAIKKLPKSELSPDLDETIKRILEGKEKLSRYTFDEYIEHVDKILEE</sequence>
<organism evidence="1 2">
    <name type="scientific">Candidatus Nitrosotalea okcheonensis</name>
    <dbReference type="NCBI Taxonomy" id="1903276"/>
    <lineage>
        <taxon>Archaea</taxon>
        <taxon>Nitrososphaerota</taxon>
        <taxon>Nitrososphaeria</taxon>
        <taxon>Nitrosotaleales</taxon>
        <taxon>Nitrosotaleaceae</taxon>
        <taxon>Nitrosotalea</taxon>
    </lineage>
</organism>
<evidence type="ECO:0000313" key="2">
    <source>
        <dbReference type="Proteomes" id="UP000230607"/>
    </source>
</evidence>
<gene>
    <name evidence="1" type="ORF">NCS_30067</name>
</gene>
<dbReference type="RefSeq" id="WP_157928042.1">
    <property type="nucleotide sequence ID" value="NZ_LT841358.1"/>
</dbReference>
<dbReference type="EMBL" id="LT841358">
    <property type="protein sequence ID" value="SMH72227.1"/>
    <property type="molecule type" value="Genomic_DNA"/>
</dbReference>
<name>A0A2H1FHK1_9ARCH</name>
<reference evidence="2" key="1">
    <citation type="submission" date="2017-03" db="EMBL/GenBank/DDBJ databases">
        <authorList>
            <person name="Herbold C."/>
        </authorList>
    </citation>
    <scope>NUCLEOTIDE SEQUENCE [LARGE SCALE GENOMIC DNA]</scope>
</reference>
<accession>A0A2H1FHK1</accession>
<dbReference type="Proteomes" id="UP000230607">
    <property type="component" value="Chromosome 1"/>
</dbReference>
<proteinExistence type="predicted"/>
<evidence type="ECO:0000313" key="1">
    <source>
        <dbReference type="EMBL" id="SMH72227.1"/>
    </source>
</evidence>
<dbReference type="AlphaFoldDB" id="A0A2H1FHK1"/>
<keyword evidence="2" id="KW-1185">Reference proteome</keyword>
<protein>
    <submittedName>
        <fullName evidence="1">Uncharacterized protein</fullName>
    </submittedName>
</protein>